<dbReference type="AlphaFoldDB" id="A0AAV7PLQ7"/>
<protein>
    <submittedName>
        <fullName evidence="1">Uncharacterized protein</fullName>
    </submittedName>
</protein>
<reference evidence="1" key="1">
    <citation type="journal article" date="2022" name="bioRxiv">
        <title>Sequencing and chromosome-scale assembly of the giantPleurodeles waltlgenome.</title>
        <authorList>
            <person name="Brown T."/>
            <person name="Elewa A."/>
            <person name="Iarovenko S."/>
            <person name="Subramanian E."/>
            <person name="Araus A.J."/>
            <person name="Petzold A."/>
            <person name="Susuki M."/>
            <person name="Suzuki K.-i.T."/>
            <person name="Hayashi T."/>
            <person name="Toyoda A."/>
            <person name="Oliveira C."/>
            <person name="Osipova E."/>
            <person name="Leigh N.D."/>
            <person name="Simon A."/>
            <person name="Yun M.H."/>
        </authorList>
    </citation>
    <scope>NUCLEOTIDE SEQUENCE</scope>
    <source>
        <strain evidence="1">20211129_DDA</strain>
        <tissue evidence="1">Liver</tissue>
    </source>
</reference>
<organism evidence="1 2">
    <name type="scientific">Pleurodeles waltl</name>
    <name type="common">Iberian ribbed newt</name>
    <dbReference type="NCBI Taxonomy" id="8319"/>
    <lineage>
        <taxon>Eukaryota</taxon>
        <taxon>Metazoa</taxon>
        <taxon>Chordata</taxon>
        <taxon>Craniata</taxon>
        <taxon>Vertebrata</taxon>
        <taxon>Euteleostomi</taxon>
        <taxon>Amphibia</taxon>
        <taxon>Batrachia</taxon>
        <taxon>Caudata</taxon>
        <taxon>Salamandroidea</taxon>
        <taxon>Salamandridae</taxon>
        <taxon>Pleurodelinae</taxon>
        <taxon>Pleurodeles</taxon>
    </lineage>
</organism>
<name>A0AAV7PLQ7_PLEWA</name>
<keyword evidence="2" id="KW-1185">Reference proteome</keyword>
<accession>A0AAV7PLQ7</accession>
<comment type="caution">
    <text evidence="1">The sequence shown here is derived from an EMBL/GenBank/DDBJ whole genome shotgun (WGS) entry which is preliminary data.</text>
</comment>
<evidence type="ECO:0000313" key="1">
    <source>
        <dbReference type="EMBL" id="KAJ1128332.1"/>
    </source>
</evidence>
<evidence type="ECO:0000313" key="2">
    <source>
        <dbReference type="Proteomes" id="UP001066276"/>
    </source>
</evidence>
<dbReference type="Proteomes" id="UP001066276">
    <property type="component" value="Chromosome 7"/>
</dbReference>
<gene>
    <name evidence="1" type="ORF">NDU88_006711</name>
</gene>
<proteinExistence type="predicted"/>
<sequence>MQRVLHGEGRRSQENYEAACERSKEAQGGACHELEKPRGEAKRLIACRMQRAGEPRGLENRMQSVVEARRLRELRAECRKGPEA</sequence>
<dbReference type="EMBL" id="JANPWB010000011">
    <property type="protein sequence ID" value="KAJ1128332.1"/>
    <property type="molecule type" value="Genomic_DNA"/>
</dbReference>